<dbReference type="EMBL" id="JAAMPJ010000007">
    <property type="protein sequence ID" value="NGY62566.1"/>
    <property type="molecule type" value="Genomic_DNA"/>
</dbReference>
<gene>
    <name evidence="1" type="ORF">G7043_26965</name>
</gene>
<keyword evidence="2" id="KW-1185">Reference proteome</keyword>
<dbReference type="InterPro" id="IPR057705">
    <property type="entry name" value="DUF7945"/>
</dbReference>
<accession>A0A7C9RUM4</accession>
<dbReference type="Proteomes" id="UP000481360">
    <property type="component" value="Unassembled WGS sequence"/>
</dbReference>
<reference evidence="1 2" key="1">
    <citation type="submission" date="2020-03" db="EMBL/GenBank/DDBJ databases">
        <title>Isolation and identification of active actinomycetes.</title>
        <authorList>
            <person name="Sun X."/>
        </authorList>
    </citation>
    <scope>NUCLEOTIDE SEQUENCE [LARGE SCALE GENOMIC DNA]</scope>
    <source>
        <strain evidence="1 2">NEAU-D13</strain>
    </source>
</reference>
<protein>
    <submittedName>
        <fullName evidence="1">Uncharacterized protein</fullName>
    </submittedName>
</protein>
<dbReference type="AlphaFoldDB" id="A0A7C9RUM4"/>
<comment type="caution">
    <text evidence="1">The sequence shown here is derived from an EMBL/GenBank/DDBJ whole genome shotgun (WGS) entry which is preliminary data.</text>
</comment>
<organism evidence="1 2">
    <name type="scientific">Lentzea alba</name>
    <dbReference type="NCBI Taxonomy" id="2714351"/>
    <lineage>
        <taxon>Bacteria</taxon>
        <taxon>Bacillati</taxon>
        <taxon>Actinomycetota</taxon>
        <taxon>Actinomycetes</taxon>
        <taxon>Pseudonocardiales</taxon>
        <taxon>Pseudonocardiaceae</taxon>
        <taxon>Lentzea</taxon>
    </lineage>
</organism>
<evidence type="ECO:0000313" key="2">
    <source>
        <dbReference type="Proteomes" id="UP000481360"/>
    </source>
</evidence>
<dbReference type="Pfam" id="PF25656">
    <property type="entry name" value="DUF7945"/>
    <property type="match status" value="1"/>
</dbReference>
<proteinExistence type="predicted"/>
<evidence type="ECO:0000313" key="1">
    <source>
        <dbReference type="EMBL" id="NGY62566.1"/>
    </source>
</evidence>
<name>A0A7C9RUM4_9PSEU</name>
<dbReference type="NCBIfam" id="NF047838">
    <property type="entry name" value="SCO4402_fam"/>
    <property type="match status" value="1"/>
</dbReference>
<sequence>MLSALRTLAAEPPTLDGEGRDTRWPDLTNAVHWLVDDTLWDLVDPATSIGTILRNGHEADVIREIVTAVVAVSERQGTMASDATWFGDSGWCEVRRLAANALNRLTG</sequence>